<dbReference type="Pfam" id="PF03473">
    <property type="entry name" value="MOSC"/>
    <property type="match status" value="1"/>
</dbReference>
<protein>
    <recommendedName>
        <fullName evidence="1">MOSC domain-containing protein</fullName>
    </recommendedName>
</protein>
<organism evidence="2 3">
    <name type="scientific">Caenorhabditis angaria</name>
    <dbReference type="NCBI Taxonomy" id="860376"/>
    <lineage>
        <taxon>Eukaryota</taxon>
        <taxon>Metazoa</taxon>
        <taxon>Ecdysozoa</taxon>
        <taxon>Nematoda</taxon>
        <taxon>Chromadorea</taxon>
        <taxon>Rhabditida</taxon>
        <taxon>Rhabditina</taxon>
        <taxon>Rhabditomorpha</taxon>
        <taxon>Rhabditoidea</taxon>
        <taxon>Rhabditidae</taxon>
        <taxon>Peloderinae</taxon>
        <taxon>Caenorhabditis</taxon>
    </lineage>
</organism>
<comment type="caution">
    <text evidence="2">The sequence shown here is derived from an EMBL/GenBank/DDBJ whole genome shotgun (WGS) entry which is preliminary data.</text>
</comment>
<dbReference type="AlphaFoldDB" id="A0A9P1IS63"/>
<sequence length="342" mass="39278">MSQVYEDRKLIFGMIGASVVTWNIILKIKQILENRQPELTEWIPVGRIKSLHVYPIKSCQGKNVFQYECTPLGAVSQEYFDRFFLVVDGETGKFHTARTKPQMVLIQTDIQDGIVTLSYPNLESVRFSVQSVVGPENLKQGFLHGKLRTDGYDCGQNVADFLSKIIEEPNTRLLMYQPDLFTERTCRTSETWWNNRVPNRVDDTAYADLAPFMITTQASLDDLNKHLKTPVTSTHFRPNIVVDDCEAWDEDKWQDLRIGEVELQCFKPCTRCILTTVDPQLGTKDSDMQPLRKLREIRLAPEGKMRKEFKDSPIFGVNAGVVRRGHIHVGQTVWAKYKKSAF</sequence>
<evidence type="ECO:0000313" key="2">
    <source>
        <dbReference type="EMBL" id="CAI5449354.1"/>
    </source>
</evidence>
<evidence type="ECO:0000259" key="1">
    <source>
        <dbReference type="PROSITE" id="PS51340"/>
    </source>
</evidence>
<feature type="domain" description="MOSC" evidence="1">
    <location>
        <begin position="186"/>
        <end position="336"/>
    </location>
</feature>
<name>A0A9P1IS63_9PELO</name>
<dbReference type="InterPro" id="IPR011037">
    <property type="entry name" value="Pyrv_Knase-like_insert_dom_sf"/>
</dbReference>
<keyword evidence="3" id="KW-1185">Reference proteome</keyword>
<dbReference type="EMBL" id="CANHGI010000004">
    <property type="protein sequence ID" value="CAI5449354.1"/>
    <property type="molecule type" value="Genomic_DNA"/>
</dbReference>
<dbReference type="GO" id="GO:0030170">
    <property type="term" value="F:pyridoxal phosphate binding"/>
    <property type="evidence" value="ECO:0007669"/>
    <property type="project" value="InterPro"/>
</dbReference>
<dbReference type="Proteomes" id="UP001152747">
    <property type="component" value="Unassembled WGS sequence"/>
</dbReference>
<dbReference type="PANTHER" id="PTHR36930">
    <property type="entry name" value="METAL-SULFUR CLUSTER BIOSYNTHESIS PROTEINS YUAD-RELATED"/>
    <property type="match status" value="1"/>
</dbReference>
<evidence type="ECO:0000313" key="3">
    <source>
        <dbReference type="Proteomes" id="UP001152747"/>
    </source>
</evidence>
<dbReference type="PROSITE" id="PS51340">
    <property type="entry name" value="MOSC"/>
    <property type="match status" value="1"/>
</dbReference>
<dbReference type="InterPro" id="IPR005302">
    <property type="entry name" value="MoCF_Sase_C"/>
</dbReference>
<dbReference type="GO" id="GO:0003824">
    <property type="term" value="F:catalytic activity"/>
    <property type="evidence" value="ECO:0007669"/>
    <property type="project" value="InterPro"/>
</dbReference>
<dbReference type="PANTHER" id="PTHR36930:SF1">
    <property type="entry name" value="MOSC DOMAIN-CONTAINING PROTEIN"/>
    <property type="match status" value="1"/>
</dbReference>
<reference evidence="2" key="1">
    <citation type="submission" date="2022-11" db="EMBL/GenBank/DDBJ databases">
        <authorList>
            <person name="Kikuchi T."/>
        </authorList>
    </citation>
    <scope>NUCLEOTIDE SEQUENCE</scope>
    <source>
        <strain evidence="2">PS1010</strain>
    </source>
</reference>
<dbReference type="InterPro" id="IPR005303">
    <property type="entry name" value="MOCOS_middle"/>
</dbReference>
<dbReference type="SUPFAM" id="SSF141673">
    <property type="entry name" value="MOSC N-terminal domain-like"/>
    <property type="match status" value="1"/>
</dbReference>
<proteinExistence type="predicted"/>
<gene>
    <name evidence="2" type="ORF">CAMP_LOCUS11991</name>
</gene>
<dbReference type="OrthoDB" id="17255at2759"/>
<accession>A0A9P1IS63</accession>
<dbReference type="GO" id="GO:0030151">
    <property type="term" value="F:molybdenum ion binding"/>
    <property type="evidence" value="ECO:0007669"/>
    <property type="project" value="InterPro"/>
</dbReference>
<dbReference type="Pfam" id="PF03476">
    <property type="entry name" value="MOSC_N"/>
    <property type="match status" value="1"/>
</dbReference>
<dbReference type="InterPro" id="IPR052716">
    <property type="entry name" value="MOSC_domain"/>
</dbReference>
<dbReference type="SUPFAM" id="SSF50800">
    <property type="entry name" value="PK beta-barrel domain-like"/>
    <property type="match status" value="1"/>
</dbReference>